<keyword evidence="3" id="KW-0808">Transferase</keyword>
<keyword evidence="1" id="KW-1133">Transmembrane helix</keyword>
<comment type="caution">
    <text evidence="3">The sequence shown here is derived from an EMBL/GenBank/DDBJ whole genome shotgun (WGS) entry which is preliminary data.</text>
</comment>
<reference evidence="3" key="2">
    <citation type="journal article" date="2021" name="PeerJ">
        <title>Extensive microbial diversity within the chicken gut microbiome revealed by metagenomics and culture.</title>
        <authorList>
            <person name="Gilroy R."/>
            <person name="Ravi A."/>
            <person name="Getino M."/>
            <person name="Pursley I."/>
            <person name="Horton D.L."/>
            <person name="Alikhan N.F."/>
            <person name="Baker D."/>
            <person name="Gharbi K."/>
            <person name="Hall N."/>
            <person name="Watson M."/>
            <person name="Adriaenssens E.M."/>
            <person name="Foster-Nyarko E."/>
            <person name="Jarju S."/>
            <person name="Secka A."/>
            <person name="Antonio M."/>
            <person name="Oren A."/>
            <person name="Chaudhuri R.R."/>
            <person name="La Ragione R."/>
            <person name="Hildebrand F."/>
            <person name="Pallen M.J."/>
        </authorList>
    </citation>
    <scope>NUCLEOTIDE SEQUENCE</scope>
    <source>
        <strain evidence="3">10532</strain>
    </source>
</reference>
<dbReference type="Proteomes" id="UP000823638">
    <property type="component" value="Unassembled WGS sequence"/>
</dbReference>
<keyword evidence="1" id="KW-0812">Transmembrane</keyword>
<feature type="transmembrane region" description="Helical" evidence="1">
    <location>
        <begin position="6"/>
        <end position="24"/>
    </location>
</feature>
<dbReference type="Pfam" id="PF07568">
    <property type="entry name" value="HisKA_2"/>
    <property type="match status" value="1"/>
</dbReference>
<name>A0A9D9N2V7_9SPIR</name>
<organism evidence="3 4">
    <name type="scientific">Candidatus Gallitreponema excrementavium</name>
    <dbReference type="NCBI Taxonomy" id="2840840"/>
    <lineage>
        <taxon>Bacteria</taxon>
        <taxon>Pseudomonadati</taxon>
        <taxon>Spirochaetota</taxon>
        <taxon>Spirochaetia</taxon>
        <taxon>Spirochaetales</taxon>
        <taxon>Candidatus Gallitreponema</taxon>
    </lineage>
</organism>
<evidence type="ECO:0000313" key="3">
    <source>
        <dbReference type="EMBL" id="MBO8458357.1"/>
    </source>
</evidence>
<dbReference type="InterPro" id="IPR011495">
    <property type="entry name" value="Sig_transdc_His_kin_sub2_dim/P"/>
</dbReference>
<protein>
    <submittedName>
        <fullName evidence="3">Sensor histidine kinase</fullName>
    </submittedName>
</protein>
<accession>A0A9D9N2V7</accession>
<keyword evidence="3" id="KW-0418">Kinase</keyword>
<keyword evidence="1" id="KW-0472">Membrane</keyword>
<dbReference type="EMBL" id="JADIMM010000106">
    <property type="protein sequence ID" value="MBO8458357.1"/>
    <property type="molecule type" value="Genomic_DNA"/>
</dbReference>
<evidence type="ECO:0000313" key="4">
    <source>
        <dbReference type="Proteomes" id="UP000823638"/>
    </source>
</evidence>
<dbReference type="GO" id="GO:0016301">
    <property type="term" value="F:kinase activity"/>
    <property type="evidence" value="ECO:0007669"/>
    <property type="project" value="UniProtKB-KW"/>
</dbReference>
<gene>
    <name evidence="3" type="ORF">IAA81_09070</name>
</gene>
<dbReference type="AlphaFoldDB" id="A0A9D9N2V7"/>
<feature type="domain" description="Signal transduction histidine kinase subgroup 2 dimerisation and phosphoacceptor" evidence="2">
    <location>
        <begin position="35"/>
        <end position="111"/>
    </location>
</feature>
<proteinExistence type="predicted"/>
<reference evidence="3" key="1">
    <citation type="submission" date="2020-10" db="EMBL/GenBank/DDBJ databases">
        <authorList>
            <person name="Gilroy R."/>
        </authorList>
    </citation>
    <scope>NUCLEOTIDE SEQUENCE</scope>
    <source>
        <strain evidence="3">10532</strain>
    </source>
</reference>
<evidence type="ECO:0000256" key="1">
    <source>
        <dbReference type="SAM" id="Phobius"/>
    </source>
</evidence>
<sequence length="244" mass="26689">MILGIVTGISAVFLILSWILILRLKSLQSYKNSRLHHRIKNDLQLLVSILNIQGSLASDSSGDGSVEKNLSKAASRVAVMALIHQAMQKSSKPGFFDGSFFARELCKSLSGRYPGIPYQVKGCLFLKDEESAVTGLFMNEVIDNAFKFYRCFDESPAFEDTGVVISLEGNSGTECRISVSNPGGYFEESSVPDKTSVPNMGLMLARTLSGQLKGSFKIESLKKPEGQGCKNTVTLEWKSAGQNW</sequence>
<dbReference type="Gene3D" id="3.30.565.10">
    <property type="entry name" value="Histidine kinase-like ATPase, C-terminal domain"/>
    <property type="match status" value="1"/>
</dbReference>
<dbReference type="InterPro" id="IPR036890">
    <property type="entry name" value="HATPase_C_sf"/>
</dbReference>
<evidence type="ECO:0000259" key="2">
    <source>
        <dbReference type="Pfam" id="PF07568"/>
    </source>
</evidence>